<feature type="transmembrane region" description="Helical" evidence="6">
    <location>
        <begin position="43"/>
        <end position="67"/>
    </location>
</feature>
<gene>
    <name evidence="7" type="ORF">Ga0080574_TMP1649</name>
</gene>
<feature type="transmembrane region" description="Helical" evidence="6">
    <location>
        <begin position="73"/>
        <end position="97"/>
    </location>
</feature>
<sequence length="211" mass="21739">MDTLLPFLPKFAAAYAILLVAASSPGPAVAMLLGVASSRGRRAALTVTTGIAAGSVTINLLTLVGLGLLLSQIAWAMTIMRMIGAAYLAWLAIGAFRKALNPPPLTAMRDVPASPGRLLAMGYLLQVTNPKAIVFWLAIASVGATHGGDAGIVALFVLGAFLISFGCHGAWALLLSSAPVRAGYARARRWVEGALGAFFAFAAFKIATSKG</sequence>
<protein>
    <submittedName>
        <fullName evidence="7">Putative threonine efflux protein</fullName>
    </submittedName>
</protein>
<evidence type="ECO:0000256" key="6">
    <source>
        <dbReference type="SAM" id="Phobius"/>
    </source>
</evidence>
<evidence type="ECO:0000256" key="1">
    <source>
        <dbReference type="ARBA" id="ARBA00004651"/>
    </source>
</evidence>
<evidence type="ECO:0000313" key="8">
    <source>
        <dbReference type="Proteomes" id="UP000187059"/>
    </source>
</evidence>
<dbReference type="PANTHER" id="PTHR30086:SF17">
    <property type="entry name" value="LYSE FAMILY TRANSLOCATOR"/>
    <property type="match status" value="1"/>
</dbReference>
<keyword evidence="2" id="KW-1003">Cell membrane</keyword>
<dbReference type="GO" id="GO:0005886">
    <property type="term" value="C:plasma membrane"/>
    <property type="evidence" value="ECO:0007669"/>
    <property type="project" value="UniProtKB-SubCell"/>
</dbReference>
<feature type="transmembrane region" description="Helical" evidence="6">
    <location>
        <begin position="118"/>
        <end position="139"/>
    </location>
</feature>
<feature type="transmembrane region" description="Helical" evidence="6">
    <location>
        <begin position="190"/>
        <end position="208"/>
    </location>
</feature>
<evidence type="ECO:0000313" key="7">
    <source>
        <dbReference type="EMBL" id="APZ51983.1"/>
    </source>
</evidence>
<organism evidence="7 8">
    <name type="scientific">Salipiger abyssi</name>
    <dbReference type="NCBI Taxonomy" id="1250539"/>
    <lineage>
        <taxon>Bacteria</taxon>
        <taxon>Pseudomonadati</taxon>
        <taxon>Pseudomonadota</taxon>
        <taxon>Alphaproteobacteria</taxon>
        <taxon>Rhodobacterales</taxon>
        <taxon>Roseobacteraceae</taxon>
        <taxon>Salipiger</taxon>
    </lineage>
</organism>
<dbReference type="InterPro" id="IPR001123">
    <property type="entry name" value="LeuE-type"/>
</dbReference>
<reference evidence="7 8" key="1">
    <citation type="submission" date="2016-04" db="EMBL/GenBank/DDBJ databases">
        <title>Deep-sea bacteria in the southern Pacific.</title>
        <authorList>
            <person name="Tang K."/>
        </authorList>
    </citation>
    <scope>NUCLEOTIDE SEQUENCE [LARGE SCALE GENOMIC DNA]</scope>
    <source>
        <strain evidence="7 8">JLT2014</strain>
    </source>
</reference>
<evidence type="ECO:0000256" key="2">
    <source>
        <dbReference type="ARBA" id="ARBA00022475"/>
    </source>
</evidence>
<dbReference type="KEGG" id="paby:Ga0080574_TMP1649"/>
<evidence type="ECO:0000256" key="4">
    <source>
        <dbReference type="ARBA" id="ARBA00022989"/>
    </source>
</evidence>
<evidence type="ECO:0000256" key="3">
    <source>
        <dbReference type="ARBA" id="ARBA00022692"/>
    </source>
</evidence>
<keyword evidence="4 6" id="KW-1133">Transmembrane helix</keyword>
<keyword evidence="5 6" id="KW-0472">Membrane</keyword>
<keyword evidence="3 6" id="KW-0812">Transmembrane</keyword>
<dbReference type="STRING" id="1250539.Ga0080574_TMP1649"/>
<dbReference type="OrthoDB" id="7659099at2"/>
<dbReference type="AlphaFoldDB" id="A0A1P8URF3"/>
<evidence type="ECO:0000256" key="5">
    <source>
        <dbReference type="ARBA" id="ARBA00023136"/>
    </source>
</evidence>
<feature type="transmembrane region" description="Helical" evidence="6">
    <location>
        <begin position="12"/>
        <end position="36"/>
    </location>
</feature>
<comment type="subcellular location">
    <subcellularLocation>
        <location evidence="1">Cell membrane</location>
        <topology evidence="1">Multi-pass membrane protein</topology>
    </subcellularLocation>
</comment>
<accession>A0A1P8URF3</accession>
<dbReference type="Proteomes" id="UP000187059">
    <property type="component" value="Chromosome"/>
</dbReference>
<dbReference type="EMBL" id="CP015093">
    <property type="protein sequence ID" value="APZ51983.1"/>
    <property type="molecule type" value="Genomic_DNA"/>
</dbReference>
<dbReference type="PANTHER" id="PTHR30086">
    <property type="entry name" value="ARGININE EXPORTER PROTEIN ARGO"/>
    <property type="match status" value="1"/>
</dbReference>
<name>A0A1P8URF3_9RHOB</name>
<proteinExistence type="predicted"/>
<feature type="transmembrane region" description="Helical" evidence="6">
    <location>
        <begin position="151"/>
        <end position="178"/>
    </location>
</feature>
<dbReference type="Pfam" id="PF01810">
    <property type="entry name" value="LysE"/>
    <property type="match status" value="1"/>
</dbReference>
<keyword evidence="8" id="KW-1185">Reference proteome</keyword>
<dbReference type="GO" id="GO:0015171">
    <property type="term" value="F:amino acid transmembrane transporter activity"/>
    <property type="evidence" value="ECO:0007669"/>
    <property type="project" value="TreeGrafter"/>
</dbReference>
<dbReference type="RefSeq" id="WP_076696975.1">
    <property type="nucleotide sequence ID" value="NZ_CP015093.1"/>
</dbReference>